<proteinExistence type="predicted"/>
<keyword evidence="2" id="KW-0732">Signal</keyword>
<keyword evidence="4" id="KW-1185">Reference proteome</keyword>
<dbReference type="PROSITE" id="PS50092">
    <property type="entry name" value="TSP1"/>
    <property type="match status" value="1"/>
</dbReference>
<evidence type="ECO:0000256" key="2">
    <source>
        <dbReference type="SAM" id="SignalP"/>
    </source>
</evidence>
<feature type="transmembrane region" description="Helical" evidence="1">
    <location>
        <begin position="225"/>
        <end position="247"/>
    </location>
</feature>
<dbReference type="Gene3D" id="2.20.100.10">
    <property type="entry name" value="Thrombospondin type-1 (TSP1) repeat"/>
    <property type="match status" value="1"/>
</dbReference>
<reference evidence="3" key="1">
    <citation type="submission" date="2024-03" db="EMBL/GenBank/DDBJ databases">
        <title>WGS assembly of Saponaria officinalis var. Norfolk2.</title>
        <authorList>
            <person name="Jenkins J."/>
            <person name="Shu S."/>
            <person name="Grimwood J."/>
            <person name="Barry K."/>
            <person name="Goodstein D."/>
            <person name="Schmutz J."/>
            <person name="Leebens-Mack J."/>
            <person name="Osbourn A."/>
        </authorList>
    </citation>
    <scope>NUCLEOTIDE SEQUENCE [LARGE SCALE GENOMIC DNA]</scope>
    <source>
        <strain evidence="3">JIC</strain>
    </source>
</reference>
<dbReference type="Proteomes" id="UP001443914">
    <property type="component" value="Unassembled WGS sequence"/>
</dbReference>
<sequence length="268" mass="29965">MSMKKVKWSLTFLLFLFLSLISFAFSSDFPSQGCYWTEECLHKWQGDCGGLVYNQSDNCYGHCEGPKYSPCPTDHTHFYCCVAGSPTKIKDGCTKCESKMDDGDEYVCCSDCTYPEMVYGDTSSGYCKSGADLISQPKPKEVFKWVAGPWLSCSAPCGGGIRSRRVECYSVIEDTSSPDYPVYDDLCSDQEKLTAREPCNLQSCVTQVVNKSKENKRHNTTSSTWTTTLLVLLLGVVALGFTGFILYKRRTSSQHNNGYVYIMMEGFS</sequence>
<feature type="chain" id="PRO_5043418715" evidence="2">
    <location>
        <begin position="27"/>
        <end position="268"/>
    </location>
</feature>
<dbReference type="InterPro" id="IPR036383">
    <property type="entry name" value="TSP1_rpt_sf"/>
</dbReference>
<comment type="caution">
    <text evidence="3">The sequence shown here is derived from an EMBL/GenBank/DDBJ whole genome shotgun (WGS) entry which is preliminary data.</text>
</comment>
<keyword evidence="1" id="KW-1133">Transmembrane helix</keyword>
<evidence type="ECO:0000313" key="3">
    <source>
        <dbReference type="EMBL" id="KAK9666300.1"/>
    </source>
</evidence>
<keyword evidence="1" id="KW-0472">Membrane</keyword>
<keyword evidence="1" id="KW-0812">Transmembrane</keyword>
<name>A0AAW1GNA8_SAPOF</name>
<protein>
    <submittedName>
        <fullName evidence="3">Uncharacterized protein</fullName>
    </submittedName>
</protein>
<dbReference type="InterPro" id="IPR000884">
    <property type="entry name" value="TSP1_rpt"/>
</dbReference>
<evidence type="ECO:0000256" key="1">
    <source>
        <dbReference type="SAM" id="Phobius"/>
    </source>
</evidence>
<accession>A0AAW1GNA8</accession>
<dbReference type="AlphaFoldDB" id="A0AAW1GNA8"/>
<feature type="signal peptide" evidence="2">
    <location>
        <begin position="1"/>
        <end position="26"/>
    </location>
</feature>
<dbReference type="EMBL" id="JBDFQZ010000014">
    <property type="protein sequence ID" value="KAK9666300.1"/>
    <property type="molecule type" value="Genomic_DNA"/>
</dbReference>
<organism evidence="3 4">
    <name type="scientific">Saponaria officinalis</name>
    <name type="common">Common soapwort</name>
    <name type="synonym">Lychnis saponaria</name>
    <dbReference type="NCBI Taxonomy" id="3572"/>
    <lineage>
        <taxon>Eukaryota</taxon>
        <taxon>Viridiplantae</taxon>
        <taxon>Streptophyta</taxon>
        <taxon>Embryophyta</taxon>
        <taxon>Tracheophyta</taxon>
        <taxon>Spermatophyta</taxon>
        <taxon>Magnoliopsida</taxon>
        <taxon>eudicotyledons</taxon>
        <taxon>Gunneridae</taxon>
        <taxon>Pentapetalae</taxon>
        <taxon>Caryophyllales</taxon>
        <taxon>Caryophyllaceae</taxon>
        <taxon>Caryophylleae</taxon>
        <taxon>Saponaria</taxon>
    </lineage>
</organism>
<gene>
    <name evidence="3" type="ORF">RND81_14G175600</name>
</gene>
<evidence type="ECO:0000313" key="4">
    <source>
        <dbReference type="Proteomes" id="UP001443914"/>
    </source>
</evidence>
<dbReference type="Pfam" id="PF19030">
    <property type="entry name" value="TSP1_ADAMTS"/>
    <property type="match status" value="1"/>
</dbReference>
<dbReference type="SUPFAM" id="SSF82895">
    <property type="entry name" value="TSP-1 type 1 repeat"/>
    <property type="match status" value="1"/>
</dbReference>